<gene>
    <name evidence="1" type="ORF">BDV30DRAFT_214978</name>
</gene>
<name>A0A5N6IX97_9EURO</name>
<evidence type="ECO:0000313" key="2">
    <source>
        <dbReference type="Proteomes" id="UP000326289"/>
    </source>
</evidence>
<dbReference type="Proteomes" id="UP000326289">
    <property type="component" value="Unassembled WGS sequence"/>
</dbReference>
<keyword evidence="2" id="KW-1185">Reference proteome</keyword>
<dbReference type="AlphaFoldDB" id="A0A5N6IX97"/>
<accession>A0A5N6IX97</accession>
<reference evidence="1 2" key="1">
    <citation type="submission" date="2019-04" db="EMBL/GenBank/DDBJ databases">
        <title>Fungal friends and foes A comparative genomics study of 23 Aspergillus species from section Flavi.</title>
        <authorList>
            <consortium name="DOE Joint Genome Institute"/>
            <person name="Kjaerbolling I."/>
            <person name="Vesth T.C."/>
            <person name="Frisvad J.C."/>
            <person name="Nybo J.L."/>
            <person name="Theobald S."/>
            <person name="Kildgaard S."/>
            <person name="Petersen T.I."/>
            <person name="Kuo A."/>
            <person name="Sato A."/>
            <person name="Lyhne E.K."/>
            <person name="Kogle M.E."/>
            <person name="Wiebenga A."/>
            <person name="Kun R.S."/>
            <person name="Lubbers R.J."/>
            <person name="Makela M.R."/>
            <person name="Barry K."/>
            <person name="Chovatia M."/>
            <person name="Clum A."/>
            <person name="Daum C."/>
            <person name="Haridas S."/>
            <person name="He G."/>
            <person name="LaButti K."/>
            <person name="Lipzen A."/>
            <person name="Mondo S."/>
            <person name="Pangilinan J."/>
            <person name="Riley R."/>
            <person name="Salamov A."/>
            <person name="Simmons B.A."/>
            <person name="Magnuson J.K."/>
            <person name="Henrissat B."/>
            <person name="Mortensen U.H."/>
            <person name="Larsen T.O."/>
            <person name="De vries R.P."/>
            <person name="Grigoriev I.V."/>
            <person name="Machida M."/>
            <person name="Baker S.E."/>
            <person name="Andersen M.R."/>
        </authorList>
    </citation>
    <scope>NUCLEOTIDE SEQUENCE [LARGE SCALE GENOMIC DNA]</scope>
    <source>
        <strain evidence="1 2">CBS 117635</strain>
    </source>
</reference>
<sequence>MVYCSSTSKYPTNSPKVRMSTATKMLLKALLLGGVFPSCLPADELALLRDSLHRSLCQTGRGLPP</sequence>
<dbReference type="EMBL" id="ML732828">
    <property type="protein sequence ID" value="KAB8270584.1"/>
    <property type="molecule type" value="Genomic_DNA"/>
</dbReference>
<evidence type="ECO:0000313" key="1">
    <source>
        <dbReference type="EMBL" id="KAB8270584.1"/>
    </source>
</evidence>
<proteinExistence type="predicted"/>
<organism evidence="1 2">
    <name type="scientific">Aspergillus minisclerotigenes</name>
    <dbReference type="NCBI Taxonomy" id="656917"/>
    <lineage>
        <taxon>Eukaryota</taxon>
        <taxon>Fungi</taxon>
        <taxon>Dikarya</taxon>
        <taxon>Ascomycota</taxon>
        <taxon>Pezizomycotina</taxon>
        <taxon>Eurotiomycetes</taxon>
        <taxon>Eurotiomycetidae</taxon>
        <taxon>Eurotiales</taxon>
        <taxon>Aspergillaceae</taxon>
        <taxon>Aspergillus</taxon>
        <taxon>Aspergillus subgen. Circumdati</taxon>
    </lineage>
</organism>
<protein>
    <submittedName>
        <fullName evidence="1">Uncharacterized protein</fullName>
    </submittedName>
</protein>